<protein>
    <submittedName>
        <fullName evidence="1">Probable sterigmatocystin biosynthesis P450 monooxygenase stcF</fullName>
    </submittedName>
</protein>
<reference evidence="1 2" key="1">
    <citation type="submission" date="2020-01" db="EMBL/GenBank/DDBJ databases">
        <title>Draft genome sequence of Aspergillus udagawae IFM 46972.</title>
        <authorList>
            <person name="Takahashi H."/>
            <person name="Yaguchi T."/>
        </authorList>
    </citation>
    <scope>NUCLEOTIDE SEQUENCE [LARGE SCALE GENOMIC DNA]</scope>
    <source>
        <strain evidence="1 2">IFM 46972</strain>
    </source>
</reference>
<name>A0A8H3RQE6_9EURO</name>
<dbReference type="Gene3D" id="1.10.630.10">
    <property type="entry name" value="Cytochrome P450"/>
    <property type="match status" value="1"/>
</dbReference>
<dbReference type="SUPFAM" id="SSF48264">
    <property type="entry name" value="Cytochrome P450"/>
    <property type="match status" value="1"/>
</dbReference>
<dbReference type="AlphaFoldDB" id="A0A8H3RQE6"/>
<keyword evidence="1" id="KW-0560">Oxidoreductase</keyword>
<gene>
    <name evidence="1" type="ORF">IFM46972_04070</name>
</gene>
<evidence type="ECO:0000313" key="2">
    <source>
        <dbReference type="Proteomes" id="UP000465221"/>
    </source>
</evidence>
<dbReference type="GO" id="GO:0004497">
    <property type="term" value="F:monooxygenase activity"/>
    <property type="evidence" value="ECO:0007669"/>
    <property type="project" value="UniProtKB-KW"/>
</dbReference>
<dbReference type="GO" id="GO:0005506">
    <property type="term" value="F:iron ion binding"/>
    <property type="evidence" value="ECO:0007669"/>
    <property type="project" value="InterPro"/>
</dbReference>
<comment type="caution">
    <text evidence="1">The sequence shown here is derived from an EMBL/GenBank/DDBJ whole genome shotgun (WGS) entry which is preliminary data.</text>
</comment>
<dbReference type="Proteomes" id="UP000465221">
    <property type="component" value="Unassembled WGS sequence"/>
</dbReference>
<accession>A0A8H3RQE6</accession>
<dbReference type="GO" id="GO:0016705">
    <property type="term" value="F:oxidoreductase activity, acting on paired donors, with incorporation or reduction of molecular oxygen"/>
    <property type="evidence" value="ECO:0007669"/>
    <property type="project" value="InterPro"/>
</dbReference>
<proteinExistence type="predicted"/>
<sequence>MEAVIVASVLCVAYAVYYVYFDALAKIPGPRLAKLCPHTGAAPEACSINLTADEGDVVRLGPSELSFCSISAHDTIYSANCASFITYGAFESAVEGLCPPGVSFVSYHSPAEQKELRKVLHPAIRLAVTGGLEAHHERRFNELVARLNIKPGTPICVNLTGLLEQLEWDLIGDVGLGYPVPESMKGTM</sequence>
<dbReference type="GO" id="GO:0020037">
    <property type="term" value="F:heme binding"/>
    <property type="evidence" value="ECO:0007669"/>
    <property type="project" value="InterPro"/>
</dbReference>
<dbReference type="EMBL" id="BLKC01000022">
    <property type="protein sequence ID" value="GFF33975.1"/>
    <property type="molecule type" value="Genomic_DNA"/>
</dbReference>
<dbReference type="InterPro" id="IPR036396">
    <property type="entry name" value="Cyt_P450_sf"/>
</dbReference>
<keyword evidence="1" id="KW-0503">Monooxygenase</keyword>
<evidence type="ECO:0000313" key="1">
    <source>
        <dbReference type="EMBL" id="GFF33975.1"/>
    </source>
</evidence>
<organism evidence="1 2">
    <name type="scientific">Aspergillus udagawae</name>
    <dbReference type="NCBI Taxonomy" id="91492"/>
    <lineage>
        <taxon>Eukaryota</taxon>
        <taxon>Fungi</taxon>
        <taxon>Dikarya</taxon>
        <taxon>Ascomycota</taxon>
        <taxon>Pezizomycotina</taxon>
        <taxon>Eurotiomycetes</taxon>
        <taxon>Eurotiomycetidae</taxon>
        <taxon>Eurotiales</taxon>
        <taxon>Aspergillaceae</taxon>
        <taxon>Aspergillus</taxon>
        <taxon>Aspergillus subgen. Fumigati</taxon>
    </lineage>
</organism>